<dbReference type="Pfam" id="PF14082">
    <property type="entry name" value="SduA_C"/>
    <property type="match status" value="1"/>
</dbReference>
<dbReference type="RefSeq" id="WP_013292862.1">
    <property type="nucleotide sequence ID" value="NC_014394.1"/>
</dbReference>
<dbReference type="OrthoDB" id="2080979at2"/>
<evidence type="ECO:0000313" key="3">
    <source>
        <dbReference type="Proteomes" id="UP000001235"/>
    </source>
</evidence>
<dbReference type="Proteomes" id="UP000001235">
    <property type="component" value="Chromosome"/>
</dbReference>
<dbReference type="KEGG" id="gca:Galf_0889"/>
<evidence type="ECO:0000259" key="1">
    <source>
        <dbReference type="Pfam" id="PF14082"/>
    </source>
</evidence>
<dbReference type="HOGENOM" id="CLU_054523_0_0_4"/>
<reference evidence="2 3" key="1">
    <citation type="submission" date="2010-08" db="EMBL/GenBank/DDBJ databases">
        <title>Complete sequence of Gallionella capsiferriformans ES-2.</title>
        <authorList>
            <consortium name="US DOE Joint Genome Institute"/>
            <person name="Lucas S."/>
            <person name="Copeland A."/>
            <person name="Lapidus A."/>
            <person name="Cheng J.-F."/>
            <person name="Bruce D."/>
            <person name="Goodwin L."/>
            <person name="Pitluck S."/>
            <person name="Chertkov O."/>
            <person name="Davenport K.W."/>
            <person name="Detter J.C."/>
            <person name="Han C."/>
            <person name="Tapia R."/>
            <person name="Land M."/>
            <person name="Hauser L."/>
            <person name="Chang Y.-J."/>
            <person name="Jeffries C."/>
            <person name="Kyrpides N."/>
            <person name="Ivanova N."/>
            <person name="Mikhailova N."/>
            <person name="Shelobolina E.S."/>
            <person name="Picardal F."/>
            <person name="Roden E."/>
            <person name="Emerson D."/>
            <person name="Woyke T."/>
        </authorList>
    </citation>
    <scope>NUCLEOTIDE SEQUENCE [LARGE SCALE GENOMIC DNA]</scope>
    <source>
        <strain evidence="2 3">ES-2</strain>
    </source>
</reference>
<gene>
    <name evidence="2" type="ordered locus">Galf_0889</name>
</gene>
<organism evidence="2 3">
    <name type="scientific">Gallionella capsiferriformans (strain ES-2)</name>
    <name type="common">Gallionella ferruginea capsiferriformans (strain ES-2)</name>
    <dbReference type="NCBI Taxonomy" id="395494"/>
    <lineage>
        <taxon>Bacteria</taxon>
        <taxon>Pseudomonadati</taxon>
        <taxon>Pseudomonadota</taxon>
        <taxon>Betaproteobacteria</taxon>
        <taxon>Nitrosomonadales</taxon>
        <taxon>Gallionellaceae</taxon>
        <taxon>Gallionella</taxon>
    </lineage>
</organism>
<dbReference type="AlphaFoldDB" id="D9SEE5"/>
<dbReference type="STRING" id="395494.Galf_0889"/>
<dbReference type="InterPro" id="IPR025359">
    <property type="entry name" value="SduA_C"/>
</dbReference>
<proteinExistence type="predicted"/>
<name>D9SEE5_GALCS</name>
<dbReference type="EMBL" id="CP002159">
    <property type="protein sequence ID" value="ADL54921.1"/>
    <property type="molecule type" value="Genomic_DNA"/>
</dbReference>
<dbReference type="eggNOG" id="ENOG502ZA42">
    <property type="taxonomic scope" value="Bacteria"/>
</dbReference>
<protein>
    <recommendedName>
        <fullName evidence="1">Shedu protein SduA C-terminal domain-containing protein</fullName>
    </recommendedName>
</protein>
<keyword evidence="3" id="KW-1185">Reference proteome</keyword>
<evidence type="ECO:0000313" key="2">
    <source>
        <dbReference type="EMBL" id="ADL54921.1"/>
    </source>
</evidence>
<feature type="domain" description="Shedu protein SduA C-terminal" evidence="1">
    <location>
        <begin position="220"/>
        <end position="388"/>
    </location>
</feature>
<sequence>MIKITKQAGSLLLAYVPDRFNSVQWLDEKLRQDGEVTLRRTFTFTTGDLVSQAQQADDEDGAERIFKLGTTQDGYYRVNKTILGLKHDLLLEKAMKLEPRIFVANRDISIFRKIDELIDEQIIVGGENEGAIPLIDFELLVQTFPTSTELTHYARSRISRVLKDYFGTLSDAESQLNSYLAKKKRLVATSRNSILGNFELQKFEYIHSELEGMLKDVDGYSERDWQKKILELLLFFFPKYIAVLEEVHIKDFYSKPDKTTPRKIDLMLVDANGNIDIIEVKRPFDNALLSRNTYRGNHTPRIELAGAVMQAEKYLFHLNKWGQAGEREIYEKRKSELPDGIELKITNPKALILLGRDNDFTGEQRFDFEIIRRKYANMIDIMTYDDLLSRLKNIIVMMKRNVSAPNGDRRDIDD</sequence>
<accession>D9SEE5</accession>